<dbReference type="EMBL" id="LJQP01000327">
    <property type="protein sequence ID" value="KPX63081.1"/>
    <property type="molecule type" value="Genomic_DNA"/>
</dbReference>
<organism evidence="1 2">
    <name type="scientific">Pseudomonas amygdali pv. lachrymans</name>
    <name type="common">Pseudomonas syringae pv. lachrymans</name>
    <dbReference type="NCBI Taxonomy" id="53707"/>
    <lineage>
        <taxon>Bacteria</taxon>
        <taxon>Pseudomonadati</taxon>
        <taxon>Pseudomonadota</taxon>
        <taxon>Gammaproteobacteria</taxon>
        <taxon>Pseudomonadales</taxon>
        <taxon>Pseudomonadaceae</taxon>
        <taxon>Pseudomonas</taxon>
        <taxon>Pseudomonas amygdali</taxon>
    </lineage>
</organism>
<gene>
    <name evidence="1" type="ORF">ALO35_102741</name>
</gene>
<evidence type="ECO:0000313" key="1">
    <source>
        <dbReference type="EMBL" id="KPX63081.1"/>
    </source>
</evidence>
<name>A0A0P9SY64_PSEAV</name>
<dbReference type="Proteomes" id="UP000050265">
    <property type="component" value="Unassembled WGS sequence"/>
</dbReference>
<dbReference type="PATRIC" id="fig|53707.9.peg.5604"/>
<proteinExistence type="predicted"/>
<sequence>MRTHRERVAICKSMTNCKDIDTQKRIEVIRMQMGHKSCSSTLDYVDAKALMPEPPASTQH</sequence>
<comment type="caution">
    <text evidence="1">The sequence shown here is derived from an EMBL/GenBank/DDBJ whole genome shotgun (WGS) entry which is preliminary data.</text>
</comment>
<accession>A0A0P9SY64</accession>
<dbReference type="AlphaFoldDB" id="A0A0P9SY64"/>
<reference evidence="1 2" key="1">
    <citation type="submission" date="2015-09" db="EMBL/GenBank/DDBJ databases">
        <title>Genome announcement of multiple Pseudomonas syringae strains.</title>
        <authorList>
            <person name="Thakur S."/>
            <person name="Wang P.W."/>
            <person name="Gong Y."/>
            <person name="Weir B.S."/>
            <person name="Guttman D.S."/>
        </authorList>
    </citation>
    <scope>NUCLEOTIDE SEQUENCE [LARGE SCALE GENOMIC DNA]</scope>
    <source>
        <strain evidence="1 2">ICMP3507</strain>
    </source>
</reference>
<evidence type="ECO:0000313" key="2">
    <source>
        <dbReference type="Proteomes" id="UP000050265"/>
    </source>
</evidence>
<protein>
    <submittedName>
        <fullName evidence="1">Uncharacterized protein</fullName>
    </submittedName>
</protein>